<dbReference type="EMBL" id="HBGV01016521">
    <property type="protein sequence ID" value="CAD9510994.1"/>
    <property type="molecule type" value="Transcribed_RNA"/>
</dbReference>
<sequence length="214" mass="25118">MGSILSWDLNDRPDLENRALQAKKALQAMMPNVFRNPHVSTHVKRMLYMAIPMNLLLWGCETWALKESDWNILRVFHTSSIRRIFNLSMAEVQENRIRNVDLYPMFEIDPIDNIVASRQLRWLGKIAMMKETRLPRKFINAWHPNPRPVGRPLTTIRHTYLRALKLIDELDESDSAGKLDGWMRTIRLNPPDWETRRLALTPHIIGFQSPTNIE</sequence>
<evidence type="ECO:0000313" key="1">
    <source>
        <dbReference type="EMBL" id="CAD9510994.1"/>
    </source>
</evidence>
<gene>
    <name evidence="1" type="ORF">HTAM1171_LOCUS10138</name>
</gene>
<evidence type="ECO:0008006" key="2">
    <source>
        <dbReference type="Google" id="ProtNLM"/>
    </source>
</evidence>
<accession>A0A7S2I8R2</accession>
<dbReference type="AlphaFoldDB" id="A0A7S2I8R2"/>
<name>A0A7S2I8R2_9STRA</name>
<dbReference type="PANTHER" id="PTHR47027">
    <property type="entry name" value="REVERSE TRANSCRIPTASE DOMAIN-CONTAINING PROTEIN"/>
    <property type="match status" value="1"/>
</dbReference>
<protein>
    <recommendedName>
        <fullName evidence="2">Endonuclease-reverse transcriptase</fullName>
    </recommendedName>
</protein>
<reference evidence="1" key="1">
    <citation type="submission" date="2021-01" db="EMBL/GenBank/DDBJ databases">
        <authorList>
            <person name="Corre E."/>
            <person name="Pelletier E."/>
            <person name="Niang G."/>
            <person name="Scheremetjew M."/>
            <person name="Finn R."/>
            <person name="Kale V."/>
            <person name="Holt S."/>
            <person name="Cochrane G."/>
            <person name="Meng A."/>
            <person name="Brown T."/>
            <person name="Cohen L."/>
        </authorList>
    </citation>
    <scope>NUCLEOTIDE SEQUENCE</scope>
    <source>
        <strain evidence="1">CCMP826</strain>
    </source>
</reference>
<proteinExistence type="predicted"/>
<dbReference type="PANTHER" id="PTHR47027:SF20">
    <property type="entry name" value="REVERSE TRANSCRIPTASE-LIKE PROTEIN WITH RNA-DIRECTED DNA POLYMERASE DOMAIN"/>
    <property type="match status" value="1"/>
</dbReference>
<organism evidence="1">
    <name type="scientific">Helicotheca tamesis</name>
    <dbReference type="NCBI Taxonomy" id="374047"/>
    <lineage>
        <taxon>Eukaryota</taxon>
        <taxon>Sar</taxon>
        <taxon>Stramenopiles</taxon>
        <taxon>Ochrophyta</taxon>
        <taxon>Bacillariophyta</taxon>
        <taxon>Mediophyceae</taxon>
        <taxon>Lithodesmiophycidae</taxon>
        <taxon>Lithodesmiales</taxon>
        <taxon>Lithodesmiaceae</taxon>
        <taxon>Helicotheca</taxon>
    </lineage>
</organism>